<dbReference type="RefSeq" id="WP_014259011.1">
    <property type="nucleotide sequence ID" value="NC_016629.1"/>
</dbReference>
<dbReference type="KEGG" id="daf:Desaf_0835"/>
<name>F3YW83_DESAF</name>
<evidence type="ECO:0000313" key="5">
    <source>
        <dbReference type="Proteomes" id="UP000007844"/>
    </source>
</evidence>
<evidence type="ECO:0000256" key="2">
    <source>
        <dbReference type="PROSITE-ProRule" id="PRU00169"/>
    </source>
</evidence>
<dbReference type="STRING" id="690850.Desaf_0835"/>
<dbReference type="InterPro" id="IPR011006">
    <property type="entry name" value="CheY-like_superfamily"/>
</dbReference>
<dbReference type="InterPro" id="IPR001789">
    <property type="entry name" value="Sig_transdc_resp-reg_receiver"/>
</dbReference>
<organism evidence="4 5">
    <name type="scientific">Desulfocurvibacter africanus subsp. africanus str. Walvis Bay</name>
    <dbReference type="NCBI Taxonomy" id="690850"/>
    <lineage>
        <taxon>Bacteria</taxon>
        <taxon>Pseudomonadati</taxon>
        <taxon>Thermodesulfobacteriota</taxon>
        <taxon>Desulfovibrionia</taxon>
        <taxon>Desulfovibrionales</taxon>
        <taxon>Desulfovibrionaceae</taxon>
        <taxon>Desulfocurvibacter</taxon>
    </lineage>
</organism>
<keyword evidence="1 2" id="KW-0597">Phosphoprotein</keyword>
<reference evidence="4 5" key="1">
    <citation type="journal article" date="2011" name="J. Bacteriol.">
        <title>Genome sequence of the mercury-methylating and pleomorphic Desulfovibrio africanus Strain Walvis Bay.</title>
        <authorList>
            <person name="Brown S.D."/>
            <person name="Wall J.D."/>
            <person name="Kucken A.M."/>
            <person name="Gilmour C.C."/>
            <person name="Podar M."/>
            <person name="Brandt C.C."/>
            <person name="Teshima H."/>
            <person name="Detter J.C."/>
            <person name="Han C.S."/>
            <person name="Land M.L."/>
            <person name="Lucas S."/>
            <person name="Han J."/>
            <person name="Pennacchio L."/>
            <person name="Nolan M."/>
            <person name="Pitluck S."/>
            <person name="Woyke T."/>
            <person name="Goodwin L."/>
            <person name="Palumbo A.V."/>
            <person name="Elias D.A."/>
        </authorList>
    </citation>
    <scope>NUCLEOTIDE SEQUENCE [LARGE SCALE GENOMIC DNA]</scope>
    <source>
        <strain evidence="4 5">Walvis Bay</strain>
    </source>
</reference>
<dbReference type="GO" id="GO:0000160">
    <property type="term" value="P:phosphorelay signal transduction system"/>
    <property type="evidence" value="ECO:0007669"/>
    <property type="project" value="InterPro"/>
</dbReference>
<feature type="modified residue" description="4-aspartylphosphate" evidence="2">
    <location>
        <position position="55"/>
    </location>
</feature>
<proteinExistence type="predicted"/>
<dbReference type="PANTHER" id="PTHR44591:SF19">
    <property type="entry name" value="TWO-COMPONENT RESPONSE REGULATOR-RELATED"/>
    <property type="match status" value="1"/>
</dbReference>
<dbReference type="SMART" id="SM00448">
    <property type="entry name" value="REC"/>
    <property type="match status" value="1"/>
</dbReference>
<feature type="domain" description="Response regulatory" evidence="3">
    <location>
        <begin position="6"/>
        <end position="121"/>
    </location>
</feature>
<evidence type="ECO:0000259" key="3">
    <source>
        <dbReference type="PROSITE" id="PS50110"/>
    </source>
</evidence>
<dbReference type="PROSITE" id="PS50110">
    <property type="entry name" value="RESPONSE_REGULATORY"/>
    <property type="match status" value="1"/>
</dbReference>
<dbReference type="HOGENOM" id="CLU_000445_69_8_7"/>
<dbReference type="EMBL" id="CP003221">
    <property type="protein sequence ID" value="EGJ49186.1"/>
    <property type="molecule type" value="Genomic_DNA"/>
</dbReference>
<protein>
    <submittedName>
        <fullName evidence="4">Response regulator receiver protein</fullName>
    </submittedName>
</protein>
<dbReference type="SUPFAM" id="SSF52172">
    <property type="entry name" value="CheY-like"/>
    <property type="match status" value="1"/>
</dbReference>
<gene>
    <name evidence="4" type="ORF">Desaf_0835</name>
</gene>
<accession>F3YW83</accession>
<keyword evidence="5" id="KW-1185">Reference proteome</keyword>
<evidence type="ECO:0000313" key="4">
    <source>
        <dbReference type="EMBL" id="EGJ49186.1"/>
    </source>
</evidence>
<evidence type="ECO:0000256" key="1">
    <source>
        <dbReference type="ARBA" id="ARBA00022553"/>
    </source>
</evidence>
<dbReference type="CDD" id="cd17569">
    <property type="entry name" value="REC_HupR-like"/>
    <property type="match status" value="1"/>
</dbReference>
<dbReference type="Pfam" id="PF00072">
    <property type="entry name" value="Response_reg"/>
    <property type="match status" value="1"/>
</dbReference>
<dbReference type="eggNOG" id="COG3437">
    <property type="taxonomic scope" value="Bacteria"/>
</dbReference>
<dbReference type="AlphaFoldDB" id="F3YW83"/>
<dbReference type="Gene3D" id="3.40.50.2300">
    <property type="match status" value="1"/>
</dbReference>
<dbReference type="PANTHER" id="PTHR44591">
    <property type="entry name" value="STRESS RESPONSE REGULATOR PROTEIN 1"/>
    <property type="match status" value="1"/>
</dbReference>
<dbReference type="InterPro" id="IPR050595">
    <property type="entry name" value="Bact_response_regulator"/>
</dbReference>
<sequence length="152" mass="16541">MTDSTRILIVDDDPLSLVAFGAMLEKHFPVDTATGPAQALERLEAHPPYAVVISDMYMPGMDGIDFLAEAGRLSPSTVKIMLTGHADLETAMAAVNKGHVFGFFSKTCQPQTLVTAVRKAVAEHHKHGARTGRPFSKGKLLTREEFDFLTSQ</sequence>
<dbReference type="Proteomes" id="UP000007844">
    <property type="component" value="Chromosome"/>
</dbReference>